<dbReference type="EMBL" id="AM920427">
    <property type="protein sequence ID" value="CAP80626.1"/>
    <property type="molecule type" value="Genomic_DNA"/>
</dbReference>
<gene>
    <name evidence="1" type="ORF">Pc12g09990</name>
    <name evidence="1" type="ORF">PCH_Pc12g09990</name>
</gene>
<dbReference type="HOGENOM" id="CLU_956773_0_0_1"/>
<protein>
    <submittedName>
        <fullName evidence="1">Uncharacterized protein</fullName>
    </submittedName>
</protein>
<reference evidence="1 2" key="1">
    <citation type="journal article" date="2008" name="Nat. Biotechnol.">
        <title>Genome sequencing and analysis of the filamentous fungus Penicillium chrysogenum.</title>
        <authorList>
            <person name="van den Berg M.A."/>
            <person name="Albang R."/>
            <person name="Albermann K."/>
            <person name="Badger J.H."/>
            <person name="Daran J.-M."/>
            <person name="Driessen A.J.M."/>
            <person name="Garcia-Estrada C."/>
            <person name="Fedorova N.D."/>
            <person name="Harris D.M."/>
            <person name="Heijne W.H.M."/>
            <person name="Joardar V.S."/>
            <person name="Kiel J.A.K.W."/>
            <person name="Kovalchuk A."/>
            <person name="Martin J.F."/>
            <person name="Nierman W.C."/>
            <person name="Nijland J.G."/>
            <person name="Pronk J.T."/>
            <person name="Roubos J.A."/>
            <person name="van der Klei I.J."/>
            <person name="van Peij N.N.M.E."/>
            <person name="Veenhuis M."/>
            <person name="von Doehren H."/>
            <person name="Wagner C."/>
            <person name="Wortman J.R."/>
            <person name="Bovenberg R.A.L."/>
        </authorList>
    </citation>
    <scope>NUCLEOTIDE SEQUENCE [LARGE SCALE GENOMIC DNA]</scope>
    <source>
        <strain evidence="2">ATCC 28089 / DSM 1075 / NRRL 1951 / Wisconsin 54-1255</strain>
    </source>
</reference>
<name>B6H071_PENRW</name>
<dbReference type="OrthoDB" id="10468596at2759"/>
<organism evidence="1 2">
    <name type="scientific">Penicillium rubens (strain ATCC 28089 / DSM 1075 / NRRL 1951 / Wisconsin 54-1255)</name>
    <name type="common">Penicillium chrysogenum</name>
    <dbReference type="NCBI Taxonomy" id="500485"/>
    <lineage>
        <taxon>Eukaryota</taxon>
        <taxon>Fungi</taxon>
        <taxon>Dikarya</taxon>
        <taxon>Ascomycota</taxon>
        <taxon>Pezizomycotina</taxon>
        <taxon>Eurotiomycetes</taxon>
        <taxon>Eurotiomycetidae</taxon>
        <taxon>Eurotiales</taxon>
        <taxon>Aspergillaceae</taxon>
        <taxon>Penicillium</taxon>
        <taxon>Penicillium chrysogenum species complex</taxon>
    </lineage>
</organism>
<evidence type="ECO:0000313" key="2">
    <source>
        <dbReference type="Proteomes" id="UP000000724"/>
    </source>
</evidence>
<sequence length="291" mass="32129">MTGSLEARNGRGHLFTLGTAVLTADRRAVIGGLNVRSPTEYFEELNATIDEINPDGAPQAIEFSVSKTRRPPVIGRECYRQKWTRMENIRVKPRAVRLGKTSPSPRALARTGPNSGSGFSALYARTPYGVRGTIGHHFHPYIMSTNMDDGKIPLFVGQTVSTMAMWTFYVPIFRSIVPSTCLKPINGSRFWTHTEYSAIGYGDIESRAYHDHAGDITTSAGTMSLPWANAISPSSTMYNPMVELIPPTMNGIPWVKPGYRDAMRIFLFSDPGEVAAVLCMKDFGISKRSVM</sequence>
<dbReference type="Proteomes" id="UP000000724">
    <property type="component" value="Contig Pc00c12"/>
</dbReference>
<proteinExistence type="predicted"/>
<dbReference type="OMA" id="HTEYSAI"/>
<evidence type="ECO:0000313" key="1">
    <source>
        <dbReference type="EMBL" id="CAP80626.1"/>
    </source>
</evidence>
<accession>B6H071</accession>
<dbReference type="VEuPathDB" id="FungiDB:PCH_Pc12g09990"/>
<dbReference type="AlphaFoldDB" id="B6H071"/>
<keyword evidence="2" id="KW-1185">Reference proteome</keyword>